<reference evidence="2 3" key="1">
    <citation type="submission" date="2018-11" db="EMBL/GenBank/DDBJ databases">
        <title>Genome assembly of Steccherinum ochraceum LE-BIN_3174, the white-rot fungus of the Steccherinaceae family (The Residual Polyporoid clade, Polyporales, Basidiomycota).</title>
        <authorList>
            <person name="Fedorova T.V."/>
            <person name="Glazunova O.A."/>
            <person name="Landesman E.O."/>
            <person name="Moiseenko K.V."/>
            <person name="Psurtseva N.V."/>
            <person name="Savinova O.S."/>
            <person name="Shakhova N.V."/>
            <person name="Tyazhelova T.V."/>
            <person name="Vasina D.V."/>
        </authorList>
    </citation>
    <scope>NUCLEOTIDE SEQUENCE [LARGE SCALE GENOMIC DNA]</scope>
    <source>
        <strain evidence="2 3">LE-BIN_3174</strain>
    </source>
</reference>
<evidence type="ECO:0000313" key="2">
    <source>
        <dbReference type="EMBL" id="TCD71578.1"/>
    </source>
</evidence>
<organism evidence="2 3">
    <name type="scientific">Steccherinum ochraceum</name>
    <dbReference type="NCBI Taxonomy" id="92696"/>
    <lineage>
        <taxon>Eukaryota</taxon>
        <taxon>Fungi</taxon>
        <taxon>Dikarya</taxon>
        <taxon>Basidiomycota</taxon>
        <taxon>Agaricomycotina</taxon>
        <taxon>Agaricomycetes</taxon>
        <taxon>Polyporales</taxon>
        <taxon>Steccherinaceae</taxon>
        <taxon>Steccherinum</taxon>
    </lineage>
</organism>
<name>A0A4R0S281_9APHY</name>
<protein>
    <submittedName>
        <fullName evidence="2">Uncharacterized protein</fullName>
    </submittedName>
</protein>
<sequence length="868" mass="98512">MATHSPLPCTLSPRLPFDVLEGIVGHLAINPGSGFIGYVDANWEQKIRALKACSLVCRELLHSSRRHLFRDVSLRSAEELKEFITLCQRLPWLADCISLLYVYGSAYQEEEKDQSWISTLPFRLFSLVQLKDIRFHNVDLTRIHSSAYKAFHLHGPQSWTFSAVACTRYAQITRLLPATTTRLSVLDSNGRIPHESGQIYFHHLRRPLQVDWTSPRTSHVLPVFNLSVHTIPRSELTFRSAALRKGYHCARSDAVAGLLKIFREFCARQRCSNQINLQLDLYQHDHRSQLQMIRHHANNTLVIEIRARSLSCIATFPIIQALYHTQSALFTSLRIRLCNEYSSRYCPEANPPLLDMPVLTAHWKGVDAVLARTNLPNIKTFSFQCCLEAHVLPEDYACTNELIRGLLPIFTSAVLLEGPTCKPCHGSDARCAYHRPTKRQRPPRLSFAVLERVLGYLSPDSESTKEDARALSACSLASRVLLDYSRQLRFSTCTLRTEKDLVALTTVLTPSSPVSRYITHVIVRPTVFRAFPWISDVPFRLLPLLPRLRKLTLARIDLRFLDPSAYPAFREHGPVEWMFIHIKYARYAQVTQLLPTNTTYLRVDDSEPLGPRDDQPGAPDFTHVRTFLKIDWHASWRYREGLAKSLTVGMLPRAGFDFLMGGFERERRARPEDSAVLGGVRDTFVESCAAYASGDDVHLHYVSGKCEITQVSMWRAGGDGAYANLQLRVETDSLGSVTTSHVAEPQRHNDDDPSQETSSSDIQTLVKLWENIDTTLALDSAYLNLRKFEVQCHLRKDMLPTGYTCTNELIGDLLPKATSRLGLQKRCVSYHAGGRWHSCAYHGWAFRSHVLMAGEADLLVSSRFQPYD</sequence>
<gene>
    <name evidence="2" type="ORF">EIP91_007325</name>
</gene>
<dbReference type="EMBL" id="RWJN01000004">
    <property type="protein sequence ID" value="TCD71578.1"/>
    <property type="molecule type" value="Genomic_DNA"/>
</dbReference>
<proteinExistence type="predicted"/>
<keyword evidence="3" id="KW-1185">Reference proteome</keyword>
<dbReference type="Proteomes" id="UP000292702">
    <property type="component" value="Unassembled WGS sequence"/>
</dbReference>
<evidence type="ECO:0000256" key="1">
    <source>
        <dbReference type="SAM" id="MobiDB-lite"/>
    </source>
</evidence>
<dbReference type="OrthoDB" id="2788229at2759"/>
<dbReference type="AlphaFoldDB" id="A0A4R0S281"/>
<feature type="region of interest" description="Disordered" evidence="1">
    <location>
        <begin position="736"/>
        <end position="759"/>
    </location>
</feature>
<accession>A0A4R0S281</accession>
<evidence type="ECO:0000313" key="3">
    <source>
        <dbReference type="Proteomes" id="UP000292702"/>
    </source>
</evidence>
<comment type="caution">
    <text evidence="2">The sequence shown here is derived from an EMBL/GenBank/DDBJ whole genome shotgun (WGS) entry which is preliminary data.</text>
</comment>